<dbReference type="GO" id="GO:0003680">
    <property type="term" value="F:minor groove of adenine-thymine-rich DNA binding"/>
    <property type="evidence" value="ECO:0007669"/>
    <property type="project" value="UniProtKB-UniRule"/>
</dbReference>
<feature type="region of interest" description="Disordered" evidence="2">
    <location>
        <begin position="1"/>
        <end position="59"/>
    </location>
</feature>
<keyword evidence="1" id="KW-0539">Nucleus</keyword>
<gene>
    <name evidence="4" type="ORF">SI7747_13016603</name>
</gene>
<keyword evidence="1" id="KW-0238">DNA-binding</keyword>
<dbReference type="InterPro" id="IPR005175">
    <property type="entry name" value="PPC_dom"/>
</dbReference>
<dbReference type="SUPFAM" id="SSF117856">
    <property type="entry name" value="AF0104/ALDC/Ptd012-like"/>
    <property type="match status" value="1"/>
</dbReference>
<dbReference type="AlphaFoldDB" id="A0A7I8JJF5"/>
<feature type="domain" description="PPC" evidence="3">
    <location>
        <begin position="65"/>
        <end position="193"/>
    </location>
</feature>
<feature type="compositionally biased region" description="Low complexity" evidence="2">
    <location>
        <begin position="1"/>
        <end position="41"/>
    </location>
</feature>
<reference evidence="4 5" key="1">
    <citation type="submission" date="2019-12" db="EMBL/GenBank/DDBJ databases">
        <authorList>
            <person name="Scholz U."/>
            <person name="Mascher M."/>
            <person name="Fiebig A."/>
        </authorList>
    </citation>
    <scope>NUCLEOTIDE SEQUENCE</scope>
</reference>
<organism evidence="4">
    <name type="scientific">Spirodela intermedia</name>
    <name type="common">Intermediate duckweed</name>
    <dbReference type="NCBI Taxonomy" id="51605"/>
    <lineage>
        <taxon>Eukaryota</taxon>
        <taxon>Viridiplantae</taxon>
        <taxon>Streptophyta</taxon>
        <taxon>Embryophyta</taxon>
        <taxon>Tracheophyta</taxon>
        <taxon>Spermatophyta</taxon>
        <taxon>Magnoliopsida</taxon>
        <taxon>Liliopsida</taxon>
        <taxon>Araceae</taxon>
        <taxon>Lemnoideae</taxon>
        <taxon>Spirodela</taxon>
    </lineage>
</organism>
<dbReference type="PANTHER" id="PTHR31500:SF57">
    <property type="entry name" value="AT-HOOK MOTIF NUCLEAR-LOCALIZED PROTEIN 10"/>
    <property type="match status" value="1"/>
</dbReference>
<evidence type="ECO:0000313" key="4">
    <source>
        <dbReference type="EMBL" id="CAA2630957.1"/>
    </source>
</evidence>
<comment type="domain">
    <text evidence="1">The PPC domain mediates interactions between AHL proteins.</text>
</comment>
<proteinExistence type="predicted"/>
<comment type="function">
    <text evidence="1">Transcription factor that specifically binds AT-rich DNA sequences related to the nuclear matrix attachment regions (MARs).</text>
</comment>
<protein>
    <recommendedName>
        <fullName evidence="1">AT-hook motif nuclear-localized protein</fullName>
    </recommendedName>
</protein>
<evidence type="ECO:0000256" key="1">
    <source>
        <dbReference type="RuleBase" id="RU367031"/>
    </source>
</evidence>
<dbReference type="Proteomes" id="UP001189122">
    <property type="component" value="Unassembled WGS sequence"/>
</dbReference>
<dbReference type="InterPro" id="IPR039605">
    <property type="entry name" value="AHL"/>
</dbReference>
<evidence type="ECO:0000256" key="2">
    <source>
        <dbReference type="SAM" id="MobiDB-lite"/>
    </source>
</evidence>
<dbReference type="Gene3D" id="3.30.1330.80">
    <property type="entry name" value="Hypothetical protein, similar to alpha- acetolactate decarboxylase, domain 2"/>
    <property type="match status" value="1"/>
</dbReference>
<comment type="subcellular location">
    <subcellularLocation>
        <location evidence="1">Nucleus</location>
    </subcellularLocation>
</comment>
<sequence length="236" mass="23608">MALELGSLSSPMGASGSSGFPSTAAGSSSNPASSPSSASASVTKKARGRPPGSGKKQQLAALGSAGIGFTPHVITVKAGEDVSSKIMSFSQHGPRAVCILSATGAISNVTLRQAATSGGTVTYEGRFEILSLSGSFLLSESGGQRGRTGGLSVSLAGPDGRLLGVVVGSFIIDGRREPQQVKPQEPTPSLAEMAPGRWLVAAAARSLQAAGEPLHTVAGMADHGGDQQGLPSVQWT</sequence>
<keyword evidence="1" id="KW-0805">Transcription regulation</keyword>
<keyword evidence="5" id="KW-1185">Reference proteome</keyword>
<dbReference type="GO" id="GO:0005634">
    <property type="term" value="C:nucleus"/>
    <property type="evidence" value="ECO:0007669"/>
    <property type="project" value="UniProtKB-SubCell"/>
</dbReference>
<keyword evidence="1" id="KW-0804">Transcription</keyword>
<dbReference type="PANTHER" id="PTHR31500">
    <property type="entry name" value="AT-HOOK MOTIF NUCLEAR-LOCALIZED PROTEIN 9"/>
    <property type="match status" value="1"/>
</dbReference>
<feature type="region of interest" description="Disordered" evidence="2">
    <location>
        <begin position="217"/>
        <end position="236"/>
    </location>
</feature>
<dbReference type="PROSITE" id="PS51742">
    <property type="entry name" value="PPC"/>
    <property type="match status" value="1"/>
</dbReference>
<evidence type="ECO:0000313" key="5">
    <source>
        <dbReference type="Proteomes" id="UP001189122"/>
    </source>
</evidence>
<dbReference type="EMBL" id="CACRZD030000013">
    <property type="protein sequence ID" value="CAA6670200.1"/>
    <property type="molecule type" value="Genomic_DNA"/>
</dbReference>
<dbReference type="Pfam" id="PF03479">
    <property type="entry name" value="PCC"/>
    <property type="match status" value="1"/>
</dbReference>
<evidence type="ECO:0000259" key="3">
    <source>
        <dbReference type="PROSITE" id="PS51742"/>
    </source>
</evidence>
<dbReference type="CDD" id="cd11378">
    <property type="entry name" value="DUF296"/>
    <property type="match status" value="1"/>
</dbReference>
<name>A0A7I8JJF5_SPIIN</name>
<accession>A0A7I8JJF5</accession>
<dbReference type="EMBL" id="LR743600">
    <property type="protein sequence ID" value="CAA2630957.1"/>
    <property type="molecule type" value="Genomic_DNA"/>
</dbReference>